<evidence type="ECO:0000313" key="2">
    <source>
        <dbReference type="Proteomes" id="UP000587527"/>
    </source>
</evidence>
<organism evidence="1 2">
    <name type="scientific">Allocatelliglobosispora scoriae</name>
    <dbReference type="NCBI Taxonomy" id="643052"/>
    <lineage>
        <taxon>Bacteria</taxon>
        <taxon>Bacillati</taxon>
        <taxon>Actinomycetota</taxon>
        <taxon>Actinomycetes</taxon>
        <taxon>Micromonosporales</taxon>
        <taxon>Micromonosporaceae</taxon>
        <taxon>Allocatelliglobosispora</taxon>
    </lineage>
</organism>
<protein>
    <recommendedName>
        <fullName evidence="3">DUF4192 domain-containing protein</fullName>
    </recommendedName>
</protein>
<gene>
    <name evidence="1" type="ORF">F4553_004321</name>
</gene>
<evidence type="ECO:0000313" key="1">
    <source>
        <dbReference type="EMBL" id="MBB5870942.1"/>
    </source>
</evidence>
<dbReference type="EMBL" id="JACHMN010000002">
    <property type="protein sequence ID" value="MBB5870942.1"/>
    <property type="molecule type" value="Genomic_DNA"/>
</dbReference>
<reference evidence="1 2" key="1">
    <citation type="submission" date="2020-08" db="EMBL/GenBank/DDBJ databases">
        <title>Sequencing the genomes of 1000 actinobacteria strains.</title>
        <authorList>
            <person name="Klenk H.-P."/>
        </authorList>
    </citation>
    <scope>NUCLEOTIDE SEQUENCE [LARGE SCALE GENOMIC DNA]</scope>
    <source>
        <strain evidence="1 2">DSM 45362</strain>
    </source>
</reference>
<dbReference type="InterPro" id="IPR025447">
    <property type="entry name" value="DUF4192"/>
</dbReference>
<sequence>MTEIPTLRLSDPADVAAAVPYLLGFHPTESIVVLGLQSMPPATRRIVFSARWDIIPETQRLAVEVAEMVRRQRSVESVLLIAFGSAETAVPALEACRVAIWVPVGTAVRVTDDRCYCVLCDECMPPEGLLVGADRSRVAAEATFLGLGVFPDRDALVRSVGPIGGLQPIAMAQAVARADERLIALIESSATESDPFGGQVLRRAGVQAVDEAMAAAQADRLPDDDTLAWLTLMLESIAVRDHAWESTDRAPWQLRFWLDVTRRAHPELVTPSATLLAFAAWRAGDGALAGVALARALSYDPHYSLALLLRDAMQQGIGPEALGRWPFGSAKRRRKKSRRRGVFLRR</sequence>
<name>A0A841BW03_9ACTN</name>
<dbReference type="Pfam" id="PF13830">
    <property type="entry name" value="DUF4192"/>
    <property type="match status" value="1"/>
</dbReference>
<dbReference type="AlphaFoldDB" id="A0A841BW03"/>
<keyword evidence="2" id="KW-1185">Reference proteome</keyword>
<dbReference type="RefSeq" id="WP_184838668.1">
    <property type="nucleotide sequence ID" value="NZ_JACHMN010000002.1"/>
</dbReference>
<comment type="caution">
    <text evidence="1">The sequence shown here is derived from an EMBL/GenBank/DDBJ whole genome shotgun (WGS) entry which is preliminary data.</text>
</comment>
<accession>A0A841BW03</accession>
<evidence type="ECO:0008006" key="3">
    <source>
        <dbReference type="Google" id="ProtNLM"/>
    </source>
</evidence>
<proteinExistence type="predicted"/>
<dbReference type="Proteomes" id="UP000587527">
    <property type="component" value="Unassembled WGS sequence"/>
</dbReference>